<dbReference type="AlphaFoldDB" id="A0A0C1QRS9"/>
<organism evidence="8 9">
    <name type="scientific">Geobacter soli</name>
    <dbReference type="NCBI Taxonomy" id="1510391"/>
    <lineage>
        <taxon>Bacteria</taxon>
        <taxon>Pseudomonadati</taxon>
        <taxon>Thermodesulfobacteriota</taxon>
        <taxon>Desulfuromonadia</taxon>
        <taxon>Geobacterales</taxon>
        <taxon>Geobacteraceae</taxon>
        <taxon>Geobacter</taxon>
    </lineage>
</organism>
<keyword evidence="4" id="KW-0564">Palmitate</keyword>
<dbReference type="InterPro" id="IPR036116">
    <property type="entry name" value="FN3_sf"/>
</dbReference>
<keyword evidence="9" id="KW-1185">Reference proteome</keyword>
<dbReference type="InterPro" id="IPR013783">
    <property type="entry name" value="Ig-like_fold"/>
</dbReference>
<comment type="caution">
    <text evidence="8">The sequence shown here is derived from an EMBL/GenBank/DDBJ whole genome shotgun (WGS) entry which is preliminary data.</text>
</comment>
<evidence type="ECO:0000256" key="5">
    <source>
        <dbReference type="ARBA" id="ARBA00023237"/>
    </source>
</evidence>
<protein>
    <submittedName>
        <fullName evidence="8">Fibronectin</fullName>
    </submittedName>
</protein>
<evidence type="ECO:0000313" key="8">
    <source>
        <dbReference type="EMBL" id="KIE43617.1"/>
    </source>
</evidence>
<dbReference type="GO" id="GO:0009279">
    <property type="term" value="C:cell outer membrane"/>
    <property type="evidence" value="ECO:0007669"/>
    <property type="project" value="UniProtKB-SubCell"/>
</dbReference>
<dbReference type="NCBIfam" id="NF047847">
    <property type="entry name" value="SS_mature_LptM"/>
    <property type="match status" value="1"/>
</dbReference>
<dbReference type="InterPro" id="IPR032831">
    <property type="entry name" value="LptM_cons"/>
</dbReference>
<dbReference type="Pfam" id="PF13627">
    <property type="entry name" value="LptM_cons"/>
    <property type="match status" value="1"/>
</dbReference>
<keyword evidence="3" id="KW-0472">Membrane</keyword>
<keyword evidence="2" id="KW-0732">Signal</keyword>
<evidence type="ECO:0000313" key="9">
    <source>
        <dbReference type="Proteomes" id="UP000031433"/>
    </source>
</evidence>
<evidence type="ECO:0000256" key="1">
    <source>
        <dbReference type="ARBA" id="ARBA00004459"/>
    </source>
</evidence>
<dbReference type="Gene3D" id="2.60.40.10">
    <property type="entry name" value="Immunoglobulins"/>
    <property type="match status" value="2"/>
</dbReference>
<evidence type="ECO:0000259" key="7">
    <source>
        <dbReference type="PROSITE" id="PS50853"/>
    </source>
</evidence>
<name>A0A0C1QRS9_9BACT</name>
<proteinExistence type="predicted"/>
<dbReference type="PROSITE" id="PS50853">
    <property type="entry name" value="FN3"/>
    <property type="match status" value="1"/>
</dbReference>
<dbReference type="EMBL" id="JXBL01000001">
    <property type="protein sequence ID" value="KIE43617.1"/>
    <property type="molecule type" value="Genomic_DNA"/>
</dbReference>
<dbReference type="InterPro" id="IPR003961">
    <property type="entry name" value="FN3_dom"/>
</dbReference>
<evidence type="ECO:0000256" key="4">
    <source>
        <dbReference type="ARBA" id="ARBA00023139"/>
    </source>
</evidence>
<dbReference type="RefSeq" id="WP_039647255.1">
    <property type="nucleotide sequence ID" value="NZ_JXBL01000001.1"/>
</dbReference>
<evidence type="ECO:0000256" key="6">
    <source>
        <dbReference type="ARBA" id="ARBA00023288"/>
    </source>
</evidence>
<gene>
    <name evidence="8" type="ORF">SE37_13745</name>
</gene>
<reference evidence="8 9" key="1">
    <citation type="submission" date="2015-01" db="EMBL/GenBank/DDBJ databases">
        <title>Genome sequence of the anaerobic bacterium Geobacter soli GSS01, a dissimilatory Fe(III) reducer from soil.</title>
        <authorList>
            <person name="Yang G."/>
            <person name="Zhou S."/>
        </authorList>
    </citation>
    <scope>NUCLEOTIDE SEQUENCE [LARGE SCALE GENOMIC DNA]</scope>
    <source>
        <strain evidence="8 9">GSS01</strain>
    </source>
</reference>
<comment type="subcellular location">
    <subcellularLocation>
        <location evidence="1">Cell outer membrane</location>
        <topology evidence="1">Lipid-anchor</topology>
    </subcellularLocation>
</comment>
<keyword evidence="6" id="KW-0449">Lipoprotein</keyword>
<evidence type="ECO:0000256" key="2">
    <source>
        <dbReference type="ARBA" id="ARBA00022729"/>
    </source>
</evidence>
<evidence type="ECO:0000256" key="3">
    <source>
        <dbReference type="ARBA" id="ARBA00023136"/>
    </source>
</evidence>
<feature type="domain" description="Fibronectin type-III" evidence="7">
    <location>
        <begin position="157"/>
        <end position="256"/>
    </location>
</feature>
<dbReference type="CDD" id="cd00063">
    <property type="entry name" value="FN3"/>
    <property type="match status" value="1"/>
</dbReference>
<keyword evidence="5" id="KW-0998">Cell outer membrane</keyword>
<dbReference type="SUPFAM" id="SSF49265">
    <property type="entry name" value="Fibronectin type III"/>
    <property type="match status" value="1"/>
</dbReference>
<dbReference type="Proteomes" id="UP000031433">
    <property type="component" value="Unassembled WGS sequence"/>
</dbReference>
<accession>A0A0C1QRS9</accession>
<sequence>MSGNHGIVVKLVAGIALAAALAGCGRKGPLVPPESFVPARVATLTVEQKDDAFYVSWPAPDRDEGGRPLKDLAGFRVYRRPVLPPGQDCEECPTAYALVRTVDLEYPQDVRTYDGRYVLADRGLTNGVTYQYKVISFKKDGSESGASNRARRTMVAAPPAPRLTASSSATGVALQWEQSPLATGESVGAYIYRRRGDDLASLVLLTPAPVTGTSYEDQRLERGVTYVYLVRQVAAVDGQLVEGAASNTVRGALAEPE</sequence>